<dbReference type="Proteomes" id="UP001302696">
    <property type="component" value="Chromosome"/>
</dbReference>
<evidence type="ECO:0000313" key="2">
    <source>
        <dbReference type="EMBL" id="WPC22003.1"/>
    </source>
</evidence>
<keyword evidence="1" id="KW-0812">Transmembrane</keyword>
<sequence length="67" mass="7427">MLTLKLIGIAVILLACWQFYAVRKSFLNLKNNANQGTSVFIGFALWSGLFFGIILLVVGLGALFSWF</sequence>
<keyword evidence="1" id="KW-0472">Membrane</keyword>
<dbReference type="EMBL" id="CP104778">
    <property type="protein sequence ID" value="WPC22003.1"/>
    <property type="molecule type" value="Genomic_DNA"/>
</dbReference>
<name>A0ABZ0Q771_9LACO</name>
<protein>
    <recommendedName>
        <fullName evidence="4">Immunity protein PlnM</fullName>
    </recommendedName>
</protein>
<keyword evidence="3" id="KW-1185">Reference proteome</keyword>
<organism evidence="2 3">
    <name type="scientific">Pediococcus inopinatus</name>
    <dbReference type="NCBI Taxonomy" id="114090"/>
    <lineage>
        <taxon>Bacteria</taxon>
        <taxon>Bacillati</taxon>
        <taxon>Bacillota</taxon>
        <taxon>Bacilli</taxon>
        <taxon>Lactobacillales</taxon>
        <taxon>Lactobacillaceae</taxon>
        <taxon>Pediococcus</taxon>
    </lineage>
</organism>
<dbReference type="RefSeq" id="WP_057775205.1">
    <property type="nucleotide sequence ID" value="NZ_BBIM01000009.1"/>
</dbReference>
<proteinExistence type="predicted"/>
<evidence type="ECO:0000256" key="1">
    <source>
        <dbReference type="SAM" id="Phobius"/>
    </source>
</evidence>
<gene>
    <name evidence="2" type="ORF">N6G96_01955</name>
</gene>
<keyword evidence="1" id="KW-1133">Transmembrane helix</keyword>
<evidence type="ECO:0000313" key="3">
    <source>
        <dbReference type="Proteomes" id="UP001302696"/>
    </source>
</evidence>
<feature type="transmembrane region" description="Helical" evidence="1">
    <location>
        <begin position="45"/>
        <end position="66"/>
    </location>
</feature>
<reference evidence="3" key="1">
    <citation type="submission" date="2024-06" db="EMBL/GenBank/DDBJ databases">
        <authorList>
            <person name="Chang H.C."/>
            <person name="Mun S.Y."/>
        </authorList>
    </citation>
    <scope>NUCLEOTIDE SEQUENCE [LARGE SCALE GENOMIC DNA]</scope>
    <source>
        <strain evidence="3">KT1</strain>
    </source>
</reference>
<dbReference type="PROSITE" id="PS51257">
    <property type="entry name" value="PROKAR_LIPOPROTEIN"/>
    <property type="match status" value="1"/>
</dbReference>
<accession>A0ABZ0Q771</accession>
<evidence type="ECO:0008006" key="4">
    <source>
        <dbReference type="Google" id="ProtNLM"/>
    </source>
</evidence>